<name>A0AAD8FVC4_ACIOX</name>
<dbReference type="Proteomes" id="UP001230051">
    <property type="component" value="Unassembled WGS sequence"/>
</dbReference>
<keyword evidence="1" id="KW-0175">Coiled coil</keyword>
<keyword evidence="4" id="KW-1185">Reference proteome</keyword>
<reference evidence="3" key="1">
    <citation type="submission" date="2022-02" db="EMBL/GenBank/DDBJ databases">
        <title>Atlantic sturgeon de novo genome assembly.</title>
        <authorList>
            <person name="Stock M."/>
            <person name="Klopp C."/>
            <person name="Guiguen Y."/>
            <person name="Cabau C."/>
            <person name="Parinello H."/>
            <person name="Santidrian Yebra-Pimentel E."/>
            <person name="Kuhl H."/>
            <person name="Dirks R.P."/>
            <person name="Guessner J."/>
            <person name="Wuertz S."/>
            <person name="Du K."/>
            <person name="Schartl M."/>
        </authorList>
    </citation>
    <scope>NUCLEOTIDE SEQUENCE</scope>
    <source>
        <strain evidence="3">STURGEONOMICS-FGT-2020</strain>
        <tissue evidence="3">Whole blood</tissue>
    </source>
</reference>
<comment type="caution">
    <text evidence="3">The sequence shown here is derived from an EMBL/GenBank/DDBJ whole genome shotgun (WGS) entry which is preliminary data.</text>
</comment>
<dbReference type="EMBL" id="JAGXEW010000026">
    <property type="protein sequence ID" value="KAK1157263.1"/>
    <property type="molecule type" value="Genomic_DNA"/>
</dbReference>
<evidence type="ECO:0000256" key="1">
    <source>
        <dbReference type="SAM" id="Coils"/>
    </source>
</evidence>
<feature type="coiled-coil region" evidence="1">
    <location>
        <begin position="157"/>
        <end position="204"/>
    </location>
</feature>
<organism evidence="3 4">
    <name type="scientific">Acipenser oxyrinchus oxyrinchus</name>
    <dbReference type="NCBI Taxonomy" id="40147"/>
    <lineage>
        <taxon>Eukaryota</taxon>
        <taxon>Metazoa</taxon>
        <taxon>Chordata</taxon>
        <taxon>Craniata</taxon>
        <taxon>Vertebrata</taxon>
        <taxon>Euteleostomi</taxon>
        <taxon>Actinopterygii</taxon>
        <taxon>Chondrostei</taxon>
        <taxon>Acipenseriformes</taxon>
        <taxon>Acipenseridae</taxon>
        <taxon>Acipenser</taxon>
    </lineage>
</organism>
<proteinExistence type="predicted"/>
<evidence type="ECO:0000313" key="3">
    <source>
        <dbReference type="EMBL" id="KAK1157263.1"/>
    </source>
</evidence>
<evidence type="ECO:0000313" key="4">
    <source>
        <dbReference type="Proteomes" id="UP001230051"/>
    </source>
</evidence>
<feature type="region of interest" description="Disordered" evidence="2">
    <location>
        <begin position="105"/>
        <end position="149"/>
    </location>
</feature>
<gene>
    <name evidence="3" type="primary">Fhad1</name>
    <name evidence="3" type="ORF">AOXY_G24878</name>
</gene>
<feature type="compositionally biased region" description="Basic and acidic residues" evidence="2">
    <location>
        <begin position="105"/>
        <end position="137"/>
    </location>
</feature>
<sequence length="463" mass="52978">MRRAGLVEAQREILSQRDVIVGLSNDLAGANARLSDMTGELSEKQKMELEQNRAIMGDQRTELNTLRKQLAGMSELVEKKKAELQSAVEELWQCKADLERQRSVLNEKESQCEKLKEEPKGEEKDSQTPEHTEERMATTDLADQGAKCRGHRHEEVIQRQRAALAELRERIKALEQTRPLLSSQEQAVQQVAIMRRELAELRAQQAISDNHDQDTVFGSNWLTKTSEGHSSGGMSEAAVERTSRLDLSEALDLSERTYLDLVRALASLLNVGELPGSSSLKHAPPDERERLISQRHTDLELLHTRLHLLHSQLERKEELLSGYQRDLEQLRHSQDLVHRQQVEVDRLREEFQEQSQESALLREALNRAQQRLDQEKRLNKAIKERKTFHLEQLEKRSVKTPSHSCAQEDMRGKAEAKKAALQGKLKKKAYEIETLKKQLCKQDQELCSTTTKLVNLQNALGVK</sequence>
<protein>
    <submittedName>
        <fullName evidence="3">Forkhead-associated domain-containing protein 1 isoform X3</fullName>
    </submittedName>
</protein>
<dbReference type="AlphaFoldDB" id="A0AAD8FVC4"/>
<evidence type="ECO:0000256" key="2">
    <source>
        <dbReference type="SAM" id="MobiDB-lite"/>
    </source>
</evidence>
<feature type="coiled-coil region" evidence="1">
    <location>
        <begin position="313"/>
        <end position="385"/>
    </location>
</feature>
<accession>A0AAD8FVC4</accession>